<evidence type="ECO:0000313" key="3">
    <source>
        <dbReference type="Proteomes" id="UP000053110"/>
    </source>
</evidence>
<gene>
    <name evidence="2" type="ORF">BGT96224_166</name>
</gene>
<name>A0A656KPN4_BLUGR</name>
<dbReference type="Proteomes" id="UP000053110">
    <property type="component" value="Unassembled WGS sequence"/>
</dbReference>
<evidence type="ECO:0000313" key="2">
    <source>
        <dbReference type="EMBL" id="EPQ67689.1"/>
    </source>
</evidence>
<organism evidence="2 3">
    <name type="scientific">Blumeria graminis f. sp. tritici 96224</name>
    <dbReference type="NCBI Taxonomy" id="1268274"/>
    <lineage>
        <taxon>Eukaryota</taxon>
        <taxon>Fungi</taxon>
        <taxon>Dikarya</taxon>
        <taxon>Ascomycota</taxon>
        <taxon>Pezizomycotina</taxon>
        <taxon>Leotiomycetes</taxon>
        <taxon>Erysiphales</taxon>
        <taxon>Erysiphaceae</taxon>
        <taxon>Blumeria</taxon>
    </lineage>
</organism>
<dbReference type="AlphaFoldDB" id="A0A656KPN4"/>
<feature type="compositionally biased region" description="Polar residues" evidence="1">
    <location>
        <begin position="9"/>
        <end position="19"/>
    </location>
</feature>
<proteinExistence type="predicted"/>
<dbReference type="EMBL" id="KE373410">
    <property type="protein sequence ID" value="EPQ67689.1"/>
    <property type="molecule type" value="Genomic_DNA"/>
</dbReference>
<sequence>MPPPPLPLENNSMPSTSRTLAYPPDLTLTPALIESSIKDIRTSIVSRTPSLQDTLFHQNTQKNRILTV</sequence>
<accession>A0A656KPN4</accession>
<evidence type="ECO:0000256" key="1">
    <source>
        <dbReference type="SAM" id="MobiDB-lite"/>
    </source>
</evidence>
<reference evidence="3" key="1">
    <citation type="journal article" date="2013" name="Nat. Genet.">
        <title>The wheat powdery mildew genome shows the unique evolution of an obligate biotroph.</title>
        <authorList>
            <person name="Wicker T."/>
            <person name="Oberhaensli S."/>
            <person name="Parlange F."/>
            <person name="Buchmann J.P."/>
            <person name="Shatalina M."/>
            <person name="Roffler S."/>
            <person name="Ben-David R."/>
            <person name="Dolezel J."/>
            <person name="Simkova H."/>
            <person name="Schulze-Lefert P."/>
            <person name="Spanu P.D."/>
            <person name="Bruggmann R."/>
            <person name="Amselem J."/>
            <person name="Quesneville H."/>
            <person name="Ver Loren van Themaat E."/>
            <person name="Paape T."/>
            <person name="Shimizu K.K."/>
            <person name="Keller B."/>
        </authorList>
    </citation>
    <scope>NUCLEOTIDE SEQUENCE [LARGE SCALE GENOMIC DNA]</scope>
    <source>
        <strain evidence="3">96224</strain>
    </source>
</reference>
<protein>
    <submittedName>
        <fullName evidence="2">Uncharacterized protein</fullName>
    </submittedName>
</protein>
<feature type="region of interest" description="Disordered" evidence="1">
    <location>
        <begin position="1"/>
        <end position="22"/>
    </location>
</feature>